<keyword evidence="5 7" id="KW-0472">Membrane</keyword>
<protein>
    <submittedName>
        <fullName evidence="8">Proton-dependent oligopeptide transporter family</fullName>
    </submittedName>
</protein>
<dbReference type="GO" id="GO:0016020">
    <property type="term" value="C:membrane"/>
    <property type="evidence" value="ECO:0007669"/>
    <property type="project" value="UniProtKB-SubCell"/>
</dbReference>
<dbReference type="Gene3D" id="1.20.1250.20">
    <property type="entry name" value="MFS general substrate transporter like domains"/>
    <property type="match status" value="1"/>
</dbReference>
<accession>A0AAD8J6U9</accession>
<feature type="transmembrane region" description="Helical" evidence="7">
    <location>
        <begin position="34"/>
        <end position="61"/>
    </location>
</feature>
<evidence type="ECO:0000256" key="1">
    <source>
        <dbReference type="ARBA" id="ARBA00004141"/>
    </source>
</evidence>
<evidence type="ECO:0000313" key="9">
    <source>
        <dbReference type="Proteomes" id="UP001237642"/>
    </source>
</evidence>
<evidence type="ECO:0000256" key="4">
    <source>
        <dbReference type="ARBA" id="ARBA00022989"/>
    </source>
</evidence>
<keyword evidence="4 7" id="KW-1133">Transmembrane helix</keyword>
<feature type="transmembrane region" description="Helical" evidence="7">
    <location>
        <begin position="315"/>
        <end position="333"/>
    </location>
</feature>
<feature type="transmembrane region" description="Helical" evidence="7">
    <location>
        <begin position="7"/>
        <end position="28"/>
    </location>
</feature>
<dbReference type="Pfam" id="PF00854">
    <property type="entry name" value="PTR2"/>
    <property type="match status" value="1"/>
</dbReference>
<dbReference type="InterPro" id="IPR000109">
    <property type="entry name" value="POT_fam"/>
</dbReference>
<sequence length="570" mass="63634">MASIVRVAVLIWADLLAWFAMWVMVTYLTNVWKISFIHAAGIVNISEATAAILSVVFAFFVDAFMGNYSMLLISSVAYTIGLGLLSLSTPTVLSSGIGDTQRVLFYTALSLVVVGIAGHMVSLVPFLNEQDTEKGRKFLFQLPGIIIVVIVGVIGAIALPYIKPWSIRFGVPAICTLVATLLFLSGSFSYECSGPKGSSLTILFRVFVASTSNMFKPLPNNADQLYEHDGLDLHSLPRTRGLRCLDKAAIRPTTLDEQNQNKWRLCRITEVEETKVVIRMIPVWITFIICGIVLSVGNTYFLEQANHMNRKVGKVNVPFTFFLLMFNFSKFIFPKIYTKVANPLGRYAPPIGIAVAMIFSIASCITAAIVETQRREVIRSKGLLEKPNDKIPMTVFWLLPQFLLLGAHEGIYKQSIASFFAGQAPQWITDKYRRSFSNGMLGLGFMSSVLSVYVVRKVSEMGGKTSWFQHTLNKSHLDYYYWTLAALSAVNLVYYIVLSCLYTYGDSKVEDEEVTQSEGISASPAIRSTQILATMMVETSNSKLHDREREWSGLSRFHIEYSSLVNSNQR</sequence>
<dbReference type="AlphaFoldDB" id="A0AAD8J6U9"/>
<feature type="transmembrane region" description="Helical" evidence="7">
    <location>
        <begin position="138"/>
        <end position="159"/>
    </location>
</feature>
<feature type="transmembrane region" description="Helical" evidence="7">
    <location>
        <begin position="165"/>
        <end position="185"/>
    </location>
</feature>
<evidence type="ECO:0000313" key="8">
    <source>
        <dbReference type="EMBL" id="KAK1398271.1"/>
    </source>
</evidence>
<comment type="subcellular location">
    <subcellularLocation>
        <location evidence="1">Membrane</location>
        <topology evidence="1">Multi-pass membrane protein</topology>
    </subcellularLocation>
</comment>
<dbReference type="Proteomes" id="UP001237642">
    <property type="component" value="Unassembled WGS sequence"/>
</dbReference>
<organism evidence="8 9">
    <name type="scientific">Heracleum sosnowskyi</name>
    <dbReference type="NCBI Taxonomy" id="360622"/>
    <lineage>
        <taxon>Eukaryota</taxon>
        <taxon>Viridiplantae</taxon>
        <taxon>Streptophyta</taxon>
        <taxon>Embryophyta</taxon>
        <taxon>Tracheophyta</taxon>
        <taxon>Spermatophyta</taxon>
        <taxon>Magnoliopsida</taxon>
        <taxon>eudicotyledons</taxon>
        <taxon>Gunneridae</taxon>
        <taxon>Pentapetalae</taxon>
        <taxon>asterids</taxon>
        <taxon>campanulids</taxon>
        <taxon>Apiales</taxon>
        <taxon>Apiaceae</taxon>
        <taxon>Apioideae</taxon>
        <taxon>apioid superclade</taxon>
        <taxon>Tordylieae</taxon>
        <taxon>Tordyliinae</taxon>
        <taxon>Heracleum</taxon>
    </lineage>
</organism>
<keyword evidence="9" id="KW-1185">Reference proteome</keyword>
<evidence type="ECO:0000256" key="6">
    <source>
        <dbReference type="ARBA" id="ARBA00044504"/>
    </source>
</evidence>
<dbReference type="InterPro" id="IPR036259">
    <property type="entry name" value="MFS_trans_sf"/>
</dbReference>
<proteinExistence type="inferred from homology"/>
<feature type="transmembrane region" description="Helical" evidence="7">
    <location>
        <begin position="479"/>
        <end position="498"/>
    </location>
</feature>
<name>A0AAD8J6U9_9APIA</name>
<dbReference type="GO" id="GO:0022857">
    <property type="term" value="F:transmembrane transporter activity"/>
    <property type="evidence" value="ECO:0007669"/>
    <property type="project" value="InterPro"/>
</dbReference>
<dbReference type="SUPFAM" id="SSF103473">
    <property type="entry name" value="MFS general substrate transporter"/>
    <property type="match status" value="1"/>
</dbReference>
<feature type="transmembrane region" description="Helical" evidence="7">
    <location>
        <begin position="68"/>
        <end position="88"/>
    </location>
</feature>
<evidence type="ECO:0000256" key="3">
    <source>
        <dbReference type="ARBA" id="ARBA00022692"/>
    </source>
</evidence>
<feature type="transmembrane region" description="Helical" evidence="7">
    <location>
        <begin position="281"/>
        <end position="303"/>
    </location>
</feature>
<evidence type="ECO:0000256" key="2">
    <source>
        <dbReference type="ARBA" id="ARBA00005982"/>
    </source>
</evidence>
<comment type="similarity">
    <text evidence="6">Belongs to the major facilitator superfamily. Phosphate:H(+) symporter (TC 2.A.1.9) family.</text>
</comment>
<dbReference type="PANTHER" id="PTHR11654">
    <property type="entry name" value="OLIGOPEPTIDE TRANSPORTER-RELATED"/>
    <property type="match status" value="1"/>
</dbReference>
<comment type="caution">
    <text evidence="8">The sequence shown here is derived from an EMBL/GenBank/DDBJ whole genome shotgun (WGS) entry which is preliminary data.</text>
</comment>
<evidence type="ECO:0000256" key="5">
    <source>
        <dbReference type="ARBA" id="ARBA00023136"/>
    </source>
</evidence>
<gene>
    <name evidence="8" type="ORF">POM88_008134</name>
</gene>
<evidence type="ECO:0000256" key="7">
    <source>
        <dbReference type="SAM" id="Phobius"/>
    </source>
</evidence>
<reference evidence="8" key="2">
    <citation type="submission" date="2023-05" db="EMBL/GenBank/DDBJ databases">
        <authorList>
            <person name="Schelkunov M.I."/>
        </authorList>
    </citation>
    <scope>NUCLEOTIDE SEQUENCE</scope>
    <source>
        <strain evidence="8">Hsosn_3</strain>
        <tissue evidence="8">Leaf</tissue>
    </source>
</reference>
<feature type="transmembrane region" description="Helical" evidence="7">
    <location>
        <begin position="353"/>
        <end position="370"/>
    </location>
</feature>
<reference evidence="8" key="1">
    <citation type="submission" date="2023-02" db="EMBL/GenBank/DDBJ databases">
        <title>Genome of toxic invasive species Heracleum sosnowskyi carries increased number of genes despite the absence of recent whole-genome duplications.</title>
        <authorList>
            <person name="Schelkunov M."/>
            <person name="Shtratnikova V."/>
            <person name="Makarenko M."/>
            <person name="Klepikova A."/>
            <person name="Omelchenko D."/>
            <person name="Novikova G."/>
            <person name="Obukhova E."/>
            <person name="Bogdanov V."/>
            <person name="Penin A."/>
            <person name="Logacheva M."/>
        </authorList>
    </citation>
    <scope>NUCLEOTIDE SEQUENCE</scope>
    <source>
        <strain evidence="8">Hsosn_3</strain>
        <tissue evidence="8">Leaf</tissue>
    </source>
</reference>
<feature type="transmembrane region" description="Helical" evidence="7">
    <location>
        <begin position="440"/>
        <end position="459"/>
    </location>
</feature>
<comment type="similarity">
    <text evidence="2">Belongs to the major facilitator superfamily. Proton-dependent oligopeptide transporter (POT/PTR) (TC 2.A.17) family.</text>
</comment>
<keyword evidence="3 7" id="KW-0812">Transmembrane</keyword>
<feature type="transmembrane region" description="Helical" evidence="7">
    <location>
        <begin position="103"/>
        <end position="126"/>
    </location>
</feature>
<dbReference type="EMBL" id="JAUIZM010000002">
    <property type="protein sequence ID" value="KAK1398271.1"/>
    <property type="molecule type" value="Genomic_DNA"/>
</dbReference>